<evidence type="ECO:0008006" key="3">
    <source>
        <dbReference type="Google" id="ProtNLM"/>
    </source>
</evidence>
<sequence>MGQENERHIILQNTPDILSNRGVSGHAKDLVLHLLSRSRHMAVAGDIVITGIMPNDYENYINAVTSTKHVEIVQIETPPGRLTTEKILDPLTKLDNGLQNHRLAPYIQSPTVASWADRNGIEMAYMSARQIIETNVTTFANNKASLQRFCVDNSINTIPNQIISADAENIAEHTKKLLNDKSEKGAFLQANFSGGGVGNLAITKDNSGKIGIPKYNANGVTGENVEKIVKKWIKEMKNEGSTEFIASPLVEIKESDTVSGFVPPAGKEPIIFGLFEQTLDQGTNDYVGYKWPAKSPIARKYESQMVNATLKWFEFLQKKGYHGHSDIDWVIGTHQEQEILFPSESNTRVDAYGFGLSHAARLNSWNPRNFQGANSGEIAIAAFDHVQTSIDSTARMVEKIRKHDIPLFGLDSQREGAVIMLPPRNGQTALACFGNNPQSASTILKNVTKAIG</sequence>
<evidence type="ECO:0000313" key="2">
    <source>
        <dbReference type="Proteomes" id="UP000034246"/>
    </source>
</evidence>
<accession>A0A0G0QNS0</accession>
<dbReference type="STRING" id="1618550.UT39_C0001G0085"/>
<dbReference type="AlphaFoldDB" id="A0A0G0QNS0"/>
<name>A0A0G0QNS0_9BACT</name>
<gene>
    <name evidence="1" type="ORF">UT39_C0001G0085</name>
</gene>
<dbReference type="Proteomes" id="UP000034246">
    <property type="component" value="Unassembled WGS sequence"/>
</dbReference>
<organism evidence="1 2">
    <name type="scientific">Candidatus Woesebacteria bacterium GW2011_GWA1_39_21</name>
    <dbReference type="NCBI Taxonomy" id="1618550"/>
    <lineage>
        <taxon>Bacteria</taxon>
        <taxon>Candidatus Woeseibacteriota</taxon>
    </lineage>
</organism>
<dbReference type="EMBL" id="LBWP01000001">
    <property type="protein sequence ID" value="KKR12030.1"/>
    <property type="molecule type" value="Genomic_DNA"/>
</dbReference>
<evidence type="ECO:0000313" key="1">
    <source>
        <dbReference type="EMBL" id="KKR12030.1"/>
    </source>
</evidence>
<reference evidence="1 2" key="1">
    <citation type="journal article" date="2015" name="Nature">
        <title>rRNA introns, odd ribosomes, and small enigmatic genomes across a large radiation of phyla.</title>
        <authorList>
            <person name="Brown C.T."/>
            <person name="Hug L.A."/>
            <person name="Thomas B.C."/>
            <person name="Sharon I."/>
            <person name="Castelle C.J."/>
            <person name="Singh A."/>
            <person name="Wilkins M.J."/>
            <person name="Williams K.H."/>
            <person name="Banfield J.F."/>
        </authorList>
    </citation>
    <scope>NUCLEOTIDE SEQUENCE [LARGE SCALE GENOMIC DNA]</scope>
</reference>
<proteinExistence type="predicted"/>
<protein>
    <recommendedName>
        <fullName evidence="3">ATP-grasp domain-containing protein</fullName>
    </recommendedName>
</protein>
<comment type="caution">
    <text evidence="1">The sequence shown here is derived from an EMBL/GenBank/DDBJ whole genome shotgun (WGS) entry which is preliminary data.</text>
</comment>